<comment type="similarity">
    <text evidence="3">Belongs to the flagella basal body rod proteins family.</text>
</comment>
<keyword evidence="11" id="KW-1185">Reference proteome</keyword>
<keyword evidence="10" id="KW-0969">Cilium</keyword>
<dbReference type="GO" id="GO:0009424">
    <property type="term" value="C:bacterial-type flagellum hook"/>
    <property type="evidence" value="ECO:0007669"/>
    <property type="project" value="InterPro"/>
</dbReference>
<dbReference type="AlphaFoldDB" id="A0A7Y6DZC0"/>
<keyword evidence="6" id="KW-0975">Bacterial flagellum</keyword>
<comment type="caution">
    <text evidence="10">The sequence shown here is derived from an EMBL/GenBank/DDBJ whole genome shotgun (WGS) entry which is preliminary data.</text>
</comment>
<dbReference type="EMBL" id="JABMCI010000069">
    <property type="protein sequence ID" value="NUU18952.1"/>
    <property type="molecule type" value="Genomic_DNA"/>
</dbReference>
<dbReference type="Proteomes" id="UP000565724">
    <property type="component" value="Unassembled WGS sequence"/>
</dbReference>
<keyword evidence="5" id="KW-0964">Secreted</keyword>
<evidence type="ECO:0000259" key="8">
    <source>
        <dbReference type="Pfam" id="PF06429"/>
    </source>
</evidence>
<dbReference type="InterPro" id="IPR053927">
    <property type="entry name" value="FlgK_helical"/>
</dbReference>
<dbReference type="InterPro" id="IPR002371">
    <property type="entry name" value="FlgK"/>
</dbReference>
<reference evidence="10 11" key="1">
    <citation type="submission" date="2020-05" db="EMBL/GenBank/DDBJ databases">
        <title>Genome Sequencing of Type Strains.</title>
        <authorList>
            <person name="Lemaire J.F."/>
            <person name="Inderbitzin P."/>
            <person name="Gregorio O.A."/>
            <person name="Collins S.B."/>
            <person name="Wespe N."/>
            <person name="Knight-Connoni V."/>
        </authorList>
    </citation>
    <scope>NUCLEOTIDE SEQUENCE [LARGE SCALE GENOMIC DNA]</scope>
    <source>
        <strain evidence="10 11">ATCC 25174</strain>
    </source>
</reference>
<dbReference type="Pfam" id="PF22638">
    <property type="entry name" value="FlgK_D1"/>
    <property type="match status" value="1"/>
</dbReference>
<feature type="domain" description="Flagellar basal-body/hook protein C-terminal" evidence="8">
    <location>
        <begin position="438"/>
        <end position="478"/>
    </location>
</feature>
<feature type="domain" description="Flagellar basal body rod protein N-terminal" evidence="7">
    <location>
        <begin position="9"/>
        <end position="37"/>
    </location>
</feature>
<comment type="subcellular location">
    <subcellularLocation>
        <location evidence="1">Bacterial flagellum</location>
    </subcellularLocation>
    <subcellularLocation>
        <location evidence="2">Secreted</location>
    </subcellularLocation>
</comment>
<dbReference type="NCBIfam" id="TIGR02492">
    <property type="entry name" value="flgK_ends"/>
    <property type="match status" value="1"/>
</dbReference>
<dbReference type="InterPro" id="IPR001444">
    <property type="entry name" value="Flag_bb_rod_N"/>
</dbReference>
<dbReference type="Pfam" id="PF06429">
    <property type="entry name" value="Flg_bbr_C"/>
    <property type="match status" value="1"/>
</dbReference>
<dbReference type="Pfam" id="PF00460">
    <property type="entry name" value="Flg_bb_rod"/>
    <property type="match status" value="1"/>
</dbReference>
<dbReference type="PANTHER" id="PTHR30033">
    <property type="entry name" value="FLAGELLAR HOOK-ASSOCIATED PROTEIN 1"/>
    <property type="match status" value="1"/>
</dbReference>
<dbReference type="GO" id="GO:0005576">
    <property type="term" value="C:extracellular region"/>
    <property type="evidence" value="ECO:0007669"/>
    <property type="project" value="UniProtKB-SubCell"/>
</dbReference>
<feature type="domain" description="Flagellar hook-associated protein FlgK helical" evidence="9">
    <location>
        <begin position="101"/>
        <end position="351"/>
    </location>
</feature>
<evidence type="ECO:0000256" key="2">
    <source>
        <dbReference type="ARBA" id="ARBA00004613"/>
    </source>
</evidence>
<evidence type="ECO:0000256" key="3">
    <source>
        <dbReference type="ARBA" id="ARBA00009677"/>
    </source>
</evidence>
<evidence type="ECO:0000256" key="6">
    <source>
        <dbReference type="ARBA" id="ARBA00023143"/>
    </source>
</evidence>
<accession>A0A7Y6DZC0</accession>
<evidence type="ECO:0000313" key="11">
    <source>
        <dbReference type="Proteomes" id="UP000565724"/>
    </source>
</evidence>
<evidence type="ECO:0000256" key="4">
    <source>
        <dbReference type="ARBA" id="ARBA00016244"/>
    </source>
</evidence>
<dbReference type="PANTHER" id="PTHR30033:SF1">
    <property type="entry name" value="FLAGELLAR HOOK-ASSOCIATED PROTEIN 1"/>
    <property type="match status" value="1"/>
</dbReference>
<keyword evidence="10" id="KW-0966">Cell projection</keyword>
<sequence>MSTFSGLGTALSSLIAQRQALDVAGQNIANANTVGYTRQRATLAALPAATVPSMFSTSDGTGEGTRVSGIDRLADVFLDARLRTQTSGASYLSARAEAYAALETSVGEPGTTGLSSQLSTFWGAWHDVANTPDKGSAKAVLLEDARAVVDRIGTLHNAARTQWTQARSSTVALVDQVNTTAASVADLNGRILSITNGGGTAHELADQRDQLVTSLSALAGAAISVRPDGQVDVLVGGNALVSGNRAQALAVQGATSFAQATGDATAVPPVDGQAVTVVWAAHPTRSAGLDGGRVAGLLSTLAPTDGTGTGGILTEAAARYDALATRIATQVNALHSGAVTSGTGAPGGDFFTFAAGRPPALGLTVAVTDPAGVAVAAPGGGALDGSVGDKIAQLATAADGPDATWSTTVVELGVRTASAGSRAKVAESARATAAAQQLAQASVDTDEETVNMLAYQRAYEGAARVLTAIDQMLDTLINRTGLVGR</sequence>
<proteinExistence type="inferred from homology"/>
<name>A0A7Y6DZC0_9CELL</name>
<evidence type="ECO:0000259" key="9">
    <source>
        <dbReference type="Pfam" id="PF22638"/>
    </source>
</evidence>
<dbReference type="SUPFAM" id="SSF64518">
    <property type="entry name" value="Phase 1 flagellin"/>
    <property type="match status" value="1"/>
</dbReference>
<organism evidence="10 11">
    <name type="scientific">Cellulomonas humilata</name>
    <dbReference type="NCBI Taxonomy" id="144055"/>
    <lineage>
        <taxon>Bacteria</taxon>
        <taxon>Bacillati</taxon>
        <taxon>Actinomycetota</taxon>
        <taxon>Actinomycetes</taxon>
        <taxon>Micrococcales</taxon>
        <taxon>Cellulomonadaceae</taxon>
        <taxon>Cellulomonas</taxon>
    </lineage>
</organism>
<dbReference type="GO" id="GO:0005198">
    <property type="term" value="F:structural molecule activity"/>
    <property type="evidence" value="ECO:0007669"/>
    <property type="project" value="InterPro"/>
</dbReference>
<gene>
    <name evidence="10" type="primary">flgK</name>
    <name evidence="10" type="ORF">HP550_17005</name>
</gene>
<evidence type="ECO:0000256" key="1">
    <source>
        <dbReference type="ARBA" id="ARBA00004365"/>
    </source>
</evidence>
<dbReference type="RefSeq" id="WP_175348867.1">
    <property type="nucleotide sequence ID" value="NZ_JABMCI010000069.1"/>
</dbReference>
<protein>
    <recommendedName>
        <fullName evidence="4">Flagellar hook-associated protein 1</fullName>
    </recommendedName>
</protein>
<evidence type="ECO:0000256" key="5">
    <source>
        <dbReference type="ARBA" id="ARBA00022525"/>
    </source>
</evidence>
<keyword evidence="10" id="KW-0282">Flagellum</keyword>
<dbReference type="InterPro" id="IPR010930">
    <property type="entry name" value="Flg_bb/hook_C_dom"/>
</dbReference>
<evidence type="ECO:0000259" key="7">
    <source>
        <dbReference type="Pfam" id="PF00460"/>
    </source>
</evidence>
<dbReference type="GO" id="GO:0044780">
    <property type="term" value="P:bacterial-type flagellum assembly"/>
    <property type="evidence" value="ECO:0007669"/>
    <property type="project" value="InterPro"/>
</dbReference>
<evidence type="ECO:0000313" key="10">
    <source>
        <dbReference type="EMBL" id="NUU18952.1"/>
    </source>
</evidence>